<accession>A0A2Z2KF95</accession>
<gene>
    <name evidence="1" type="ORF">B9T62_14045</name>
</gene>
<reference evidence="1 2" key="1">
    <citation type="submission" date="2017-06" db="EMBL/GenBank/DDBJ databases">
        <title>Complete genome sequence of Paenibacillus donghaensis KCTC 13049T isolated from East Sea sediment, South Korea.</title>
        <authorList>
            <person name="Jung B.K."/>
            <person name="Hong S.-J."/>
            <person name="Shin J.-H."/>
        </authorList>
    </citation>
    <scope>NUCLEOTIDE SEQUENCE [LARGE SCALE GENOMIC DNA]</scope>
    <source>
        <strain evidence="1 2">KCTC 13049</strain>
    </source>
</reference>
<sequence>MKDKIKFSMNLHGALYIDIKSKAKEFLNKGIEKGEFVSVDEFNCRYLFELILIEVAKKRKLTVIIGKDSERIAQLQTKHKYAHIYNPVEFAKSSPNRPNEIIVSDNISIENLRGLENDVIVGGFYNSKRNK</sequence>
<protein>
    <submittedName>
        <fullName evidence="1">Uncharacterized protein</fullName>
    </submittedName>
</protein>
<keyword evidence="2" id="KW-1185">Reference proteome</keyword>
<dbReference type="RefSeq" id="WP_087915800.1">
    <property type="nucleotide sequence ID" value="NZ_CP021780.1"/>
</dbReference>
<organism evidence="1 2">
    <name type="scientific">Paenibacillus donghaensis</name>
    <dbReference type="NCBI Taxonomy" id="414771"/>
    <lineage>
        <taxon>Bacteria</taxon>
        <taxon>Bacillati</taxon>
        <taxon>Bacillota</taxon>
        <taxon>Bacilli</taxon>
        <taxon>Bacillales</taxon>
        <taxon>Paenibacillaceae</taxon>
        <taxon>Paenibacillus</taxon>
    </lineage>
</organism>
<evidence type="ECO:0000313" key="2">
    <source>
        <dbReference type="Proteomes" id="UP000249890"/>
    </source>
</evidence>
<proteinExistence type="predicted"/>
<name>A0A2Z2KF95_9BACL</name>
<dbReference type="OrthoDB" id="9851344at2"/>
<dbReference type="Proteomes" id="UP000249890">
    <property type="component" value="Chromosome"/>
</dbReference>
<dbReference type="KEGG" id="pdh:B9T62_14045"/>
<dbReference type="AlphaFoldDB" id="A0A2Z2KF95"/>
<evidence type="ECO:0000313" key="1">
    <source>
        <dbReference type="EMBL" id="ASA21793.1"/>
    </source>
</evidence>
<dbReference type="EMBL" id="CP021780">
    <property type="protein sequence ID" value="ASA21793.1"/>
    <property type="molecule type" value="Genomic_DNA"/>
</dbReference>